<dbReference type="GO" id="GO:0010945">
    <property type="term" value="F:coenzyme A diphosphatase activity"/>
    <property type="evidence" value="ECO:0007669"/>
    <property type="project" value="InterPro"/>
</dbReference>
<dbReference type="AlphaFoldDB" id="S4XGM3"/>
<feature type="domain" description="Nudix hydrolase" evidence="8">
    <location>
        <begin position="31"/>
        <end position="171"/>
    </location>
</feature>
<comment type="cofactor">
    <cofactor evidence="1">
        <name>Mn(2+)</name>
        <dbReference type="ChEBI" id="CHEBI:29035"/>
    </cofactor>
</comment>
<evidence type="ECO:0000256" key="6">
    <source>
        <dbReference type="ARBA" id="ARBA00023211"/>
    </source>
</evidence>
<dbReference type="HOGENOM" id="CLU_040940_3_1_11"/>
<reference evidence="9 10" key="1">
    <citation type="submission" date="2012-06" db="EMBL/GenBank/DDBJ databases">
        <title>Complete genome sequence of Corynebacterium terpenotabidum Y-11 (=DSM 44721).</title>
        <authorList>
            <person name="Ruckert C."/>
            <person name="Albersmeier A."/>
            <person name="Al-Dilaimi A."/>
            <person name="Szczepanowski R."/>
            <person name="Kalinowski J."/>
        </authorList>
    </citation>
    <scope>NUCLEOTIDE SEQUENCE [LARGE SCALE GENOMIC DNA]</scope>
    <source>
        <strain evidence="9 10">Y-11</strain>
    </source>
</reference>
<keyword evidence="3" id="KW-0479">Metal-binding</keyword>
<organism evidence="9 10">
    <name type="scientific">Corynebacterium terpenotabidum Y-11</name>
    <dbReference type="NCBI Taxonomy" id="1200352"/>
    <lineage>
        <taxon>Bacteria</taxon>
        <taxon>Bacillati</taxon>
        <taxon>Actinomycetota</taxon>
        <taxon>Actinomycetes</taxon>
        <taxon>Mycobacteriales</taxon>
        <taxon>Corynebacteriaceae</taxon>
        <taxon>Corynebacterium</taxon>
    </lineage>
</organism>
<feature type="region of interest" description="Disordered" evidence="7">
    <location>
        <begin position="1"/>
        <end position="33"/>
    </location>
</feature>
<sequence>MTDRARRPDPGVRINGINRTVPALGPDGTPPRPSAVLVLVGDDPGPEHPDPTLLLTHRTPTLRSHSGQIAFPGGHREVTDIDPVATALREAVEETGLDAAGVDPLAVLAPLYIDRTNHAVVPVLAWWHSPTPVAPATQESDWMRNVPVSELSDPARRMHLGIPGVDIWRSPAFDVNGYLLWGFTGAVVDGVLKMAGWEKPWAHDAPVKDMFATIAASRNGESLRPEDLR</sequence>
<dbReference type="eggNOG" id="COG0494">
    <property type="taxonomic scope" value="Bacteria"/>
</dbReference>
<dbReference type="InterPro" id="IPR015797">
    <property type="entry name" value="NUDIX_hydrolase-like_dom_sf"/>
</dbReference>
<evidence type="ECO:0000256" key="5">
    <source>
        <dbReference type="ARBA" id="ARBA00022842"/>
    </source>
</evidence>
<protein>
    <recommendedName>
        <fullName evidence="8">Nudix hydrolase domain-containing protein</fullName>
    </recommendedName>
</protein>
<name>S4XGM3_9CORY</name>
<dbReference type="Gene3D" id="3.90.79.10">
    <property type="entry name" value="Nucleoside Triphosphate Pyrophosphohydrolase"/>
    <property type="match status" value="1"/>
</dbReference>
<evidence type="ECO:0000256" key="7">
    <source>
        <dbReference type="SAM" id="MobiDB-lite"/>
    </source>
</evidence>
<comment type="cofactor">
    <cofactor evidence="2">
        <name>Mg(2+)</name>
        <dbReference type="ChEBI" id="CHEBI:18420"/>
    </cofactor>
</comment>
<dbReference type="STRING" id="1200352.A606_10475"/>
<keyword evidence="4" id="KW-0378">Hydrolase</keyword>
<keyword evidence="6" id="KW-0464">Manganese</keyword>
<evidence type="ECO:0000313" key="9">
    <source>
        <dbReference type="EMBL" id="AGP31734.1"/>
    </source>
</evidence>
<feature type="compositionally biased region" description="Basic and acidic residues" evidence="7">
    <location>
        <begin position="1"/>
        <end position="10"/>
    </location>
</feature>
<dbReference type="Proteomes" id="UP000014809">
    <property type="component" value="Chromosome"/>
</dbReference>
<evidence type="ECO:0000256" key="3">
    <source>
        <dbReference type="ARBA" id="ARBA00022723"/>
    </source>
</evidence>
<evidence type="ECO:0000256" key="1">
    <source>
        <dbReference type="ARBA" id="ARBA00001936"/>
    </source>
</evidence>
<proteinExistence type="predicted"/>
<dbReference type="EMBL" id="CP003696">
    <property type="protein sequence ID" value="AGP31734.1"/>
    <property type="molecule type" value="Genomic_DNA"/>
</dbReference>
<dbReference type="InterPro" id="IPR000086">
    <property type="entry name" value="NUDIX_hydrolase_dom"/>
</dbReference>
<evidence type="ECO:0000313" key="10">
    <source>
        <dbReference type="Proteomes" id="UP000014809"/>
    </source>
</evidence>
<dbReference type="InterPro" id="IPR045121">
    <property type="entry name" value="CoAse"/>
</dbReference>
<dbReference type="CDD" id="cd03426">
    <property type="entry name" value="NUDIX_CoAse_Nudt7"/>
    <property type="match status" value="1"/>
</dbReference>
<evidence type="ECO:0000259" key="8">
    <source>
        <dbReference type="PROSITE" id="PS51462"/>
    </source>
</evidence>
<dbReference type="KEGG" id="cter:A606_10475"/>
<accession>S4XGM3</accession>
<evidence type="ECO:0000256" key="4">
    <source>
        <dbReference type="ARBA" id="ARBA00022801"/>
    </source>
</evidence>
<dbReference type="PROSITE" id="PS51462">
    <property type="entry name" value="NUDIX"/>
    <property type="match status" value="1"/>
</dbReference>
<dbReference type="PANTHER" id="PTHR12992">
    <property type="entry name" value="NUDIX HYDROLASE"/>
    <property type="match status" value="1"/>
</dbReference>
<dbReference type="PATRIC" id="fig|1200352.3.peg.2136"/>
<dbReference type="GO" id="GO:0046872">
    <property type="term" value="F:metal ion binding"/>
    <property type="evidence" value="ECO:0007669"/>
    <property type="project" value="UniProtKB-KW"/>
</dbReference>
<gene>
    <name evidence="9" type="ORF">A606_10475</name>
</gene>
<dbReference type="SUPFAM" id="SSF55811">
    <property type="entry name" value="Nudix"/>
    <property type="match status" value="1"/>
</dbReference>
<dbReference type="PANTHER" id="PTHR12992:SF11">
    <property type="entry name" value="MITOCHONDRIAL COENZYME A DIPHOSPHATASE NUDT8"/>
    <property type="match status" value="1"/>
</dbReference>
<keyword evidence="5" id="KW-0460">Magnesium</keyword>
<keyword evidence="10" id="KW-1185">Reference proteome</keyword>
<dbReference type="Pfam" id="PF00293">
    <property type="entry name" value="NUDIX"/>
    <property type="match status" value="1"/>
</dbReference>
<evidence type="ECO:0000256" key="2">
    <source>
        <dbReference type="ARBA" id="ARBA00001946"/>
    </source>
</evidence>